<proteinExistence type="predicted"/>
<keyword evidence="2" id="KW-1185">Reference proteome</keyword>
<protein>
    <submittedName>
        <fullName evidence="1">Uncharacterized protein</fullName>
    </submittedName>
</protein>
<sequence>MLHIKKQPWYGRPLIRSFQSLLRNTVLGNFFFRAVATPETVKSILCQVSSVMTWLTASSSQLMLEMARATRKINEKDKTVKLEFLLVMNIDL</sequence>
<evidence type="ECO:0000313" key="2">
    <source>
        <dbReference type="Proteomes" id="UP001642360"/>
    </source>
</evidence>
<evidence type="ECO:0000313" key="1">
    <source>
        <dbReference type="EMBL" id="CAK9155033.1"/>
    </source>
</evidence>
<comment type="caution">
    <text evidence="1">The sequence shown here is derived from an EMBL/GenBank/DDBJ whole genome shotgun (WGS) entry which is preliminary data.</text>
</comment>
<organism evidence="1 2">
    <name type="scientific">Ilex paraguariensis</name>
    <name type="common">yerba mate</name>
    <dbReference type="NCBI Taxonomy" id="185542"/>
    <lineage>
        <taxon>Eukaryota</taxon>
        <taxon>Viridiplantae</taxon>
        <taxon>Streptophyta</taxon>
        <taxon>Embryophyta</taxon>
        <taxon>Tracheophyta</taxon>
        <taxon>Spermatophyta</taxon>
        <taxon>Magnoliopsida</taxon>
        <taxon>eudicotyledons</taxon>
        <taxon>Gunneridae</taxon>
        <taxon>Pentapetalae</taxon>
        <taxon>asterids</taxon>
        <taxon>campanulids</taxon>
        <taxon>Aquifoliales</taxon>
        <taxon>Aquifoliaceae</taxon>
        <taxon>Ilex</taxon>
    </lineage>
</organism>
<dbReference type="AlphaFoldDB" id="A0ABC8SDM3"/>
<accession>A0ABC8SDM3</accession>
<reference evidence="1 2" key="1">
    <citation type="submission" date="2024-02" db="EMBL/GenBank/DDBJ databases">
        <authorList>
            <person name="Vignale AGUSTIN F."/>
            <person name="Sosa J E."/>
            <person name="Modenutti C."/>
        </authorList>
    </citation>
    <scope>NUCLEOTIDE SEQUENCE [LARGE SCALE GENOMIC DNA]</scope>
</reference>
<dbReference type="Proteomes" id="UP001642360">
    <property type="component" value="Unassembled WGS sequence"/>
</dbReference>
<gene>
    <name evidence="1" type="ORF">ILEXP_LOCUS23415</name>
</gene>
<name>A0ABC8SDM3_9AQUA</name>
<dbReference type="EMBL" id="CAUOFW020002625">
    <property type="protein sequence ID" value="CAK9155033.1"/>
    <property type="molecule type" value="Genomic_DNA"/>
</dbReference>